<dbReference type="EMBL" id="CAJNRE010001052">
    <property type="protein sequence ID" value="CAF1934755.1"/>
    <property type="molecule type" value="Genomic_DNA"/>
</dbReference>
<organism evidence="1 2">
    <name type="scientific">Rotaria magnacalcarata</name>
    <dbReference type="NCBI Taxonomy" id="392030"/>
    <lineage>
        <taxon>Eukaryota</taxon>
        <taxon>Metazoa</taxon>
        <taxon>Spiralia</taxon>
        <taxon>Gnathifera</taxon>
        <taxon>Rotifera</taxon>
        <taxon>Eurotatoria</taxon>
        <taxon>Bdelloidea</taxon>
        <taxon>Philodinida</taxon>
        <taxon>Philodinidae</taxon>
        <taxon>Rotaria</taxon>
    </lineage>
</organism>
<evidence type="ECO:0000313" key="1">
    <source>
        <dbReference type="EMBL" id="CAF1934755.1"/>
    </source>
</evidence>
<name>A0A816LTI2_9BILA</name>
<dbReference type="Proteomes" id="UP000663824">
    <property type="component" value="Unassembled WGS sequence"/>
</dbReference>
<comment type="caution">
    <text evidence="1">The sequence shown here is derived from an EMBL/GenBank/DDBJ whole genome shotgun (WGS) entry which is preliminary data.</text>
</comment>
<reference evidence="1" key="1">
    <citation type="submission" date="2021-02" db="EMBL/GenBank/DDBJ databases">
        <authorList>
            <person name="Nowell W R."/>
        </authorList>
    </citation>
    <scope>NUCLEOTIDE SEQUENCE</scope>
</reference>
<evidence type="ECO:0000313" key="2">
    <source>
        <dbReference type="Proteomes" id="UP000663824"/>
    </source>
</evidence>
<accession>A0A816LTI2</accession>
<dbReference type="AlphaFoldDB" id="A0A816LTI2"/>
<protein>
    <submittedName>
        <fullName evidence="1">Uncharacterized protein</fullName>
    </submittedName>
</protein>
<sequence length="107" mass="12459">MMPKRETVQLAYLYFIPKPHKARTPLRPILSSMNMPTTGISKFLDKLIRPIFDKHARSTTIIGGVDLIHRLEAYTTNGHHIPNKLICVRLILQIYIRCYHKKNHLIS</sequence>
<proteinExistence type="predicted"/>
<gene>
    <name evidence="1" type="ORF">MBJ925_LOCUS4822</name>
</gene>